<protein>
    <submittedName>
        <fullName evidence="1">Uncharacterized protein</fullName>
    </submittedName>
</protein>
<comment type="caution">
    <text evidence="1">The sequence shown here is derived from an EMBL/GenBank/DDBJ whole genome shotgun (WGS) entry which is preliminary data.</text>
</comment>
<proteinExistence type="predicted"/>
<evidence type="ECO:0000313" key="2">
    <source>
        <dbReference type="Proteomes" id="UP001383192"/>
    </source>
</evidence>
<name>A0AAW0CZU8_9AGAR</name>
<keyword evidence="2" id="KW-1185">Reference proteome</keyword>
<organism evidence="1 2">
    <name type="scientific">Paramarasmius palmivorus</name>
    <dbReference type="NCBI Taxonomy" id="297713"/>
    <lineage>
        <taxon>Eukaryota</taxon>
        <taxon>Fungi</taxon>
        <taxon>Dikarya</taxon>
        <taxon>Basidiomycota</taxon>
        <taxon>Agaricomycotina</taxon>
        <taxon>Agaricomycetes</taxon>
        <taxon>Agaricomycetidae</taxon>
        <taxon>Agaricales</taxon>
        <taxon>Marasmiineae</taxon>
        <taxon>Marasmiaceae</taxon>
        <taxon>Paramarasmius</taxon>
    </lineage>
</organism>
<evidence type="ECO:0000313" key="1">
    <source>
        <dbReference type="EMBL" id="KAK7045476.1"/>
    </source>
</evidence>
<dbReference type="EMBL" id="JAYKXP010000025">
    <property type="protein sequence ID" value="KAK7045476.1"/>
    <property type="molecule type" value="Genomic_DNA"/>
</dbReference>
<accession>A0AAW0CZU8</accession>
<dbReference type="AlphaFoldDB" id="A0AAW0CZU8"/>
<sequence>MEYLDCNDDLPGPLERLKTILTSPKQSIHPSPYSNLDLLYHQILLNCRNWTVVRKIFSLLVTPHRPLLTPHPFPRCDLYDRHGQAVCGFGWRSSSAIGLLLNLASGDVDNLLLRLHSVVEVPADENMDIRILHTSFTDFLLDGNRSGENHVENIPTSVYFDHVTVLLLRQLIPLSSLLPPHSKDADWWRQWDESIYRSKHVTRYSARNCFVFCQQVTSPSDSLLAILDQFDPYPVATIVLNLEEMSHDLGLAIRNYFDFWKIAVLWAKSLGRRKPRRFIKALKLFFNGFLAIARPIVRSYWAGPIVFCESALASTNSSWGQVLHCISLLYRLFASSDFKGRLIHIYLLPVGIDQKSDADWLATTVKGKKGTKVNKLLSRLFEPSSGNHEQILHDIASGTYKSVPTWNMFKPSLAEKARDQTTK</sequence>
<gene>
    <name evidence="1" type="ORF">VNI00_007729</name>
</gene>
<dbReference type="Proteomes" id="UP001383192">
    <property type="component" value="Unassembled WGS sequence"/>
</dbReference>
<reference evidence="1 2" key="1">
    <citation type="submission" date="2024-01" db="EMBL/GenBank/DDBJ databases">
        <title>A draft genome for a cacao thread blight-causing isolate of Paramarasmius palmivorus.</title>
        <authorList>
            <person name="Baruah I.K."/>
            <person name="Bukari Y."/>
            <person name="Amoako-Attah I."/>
            <person name="Meinhardt L.W."/>
            <person name="Bailey B.A."/>
            <person name="Cohen S.P."/>
        </authorList>
    </citation>
    <scope>NUCLEOTIDE SEQUENCE [LARGE SCALE GENOMIC DNA]</scope>
    <source>
        <strain evidence="1 2">GH-12</strain>
    </source>
</reference>